<dbReference type="AlphaFoldDB" id="A0A1D7TIN5"/>
<dbReference type="STRING" id="1193502.SHALO_1030"/>
<dbReference type="Proteomes" id="UP000094609">
    <property type="component" value="Chromosome"/>
</dbReference>
<protein>
    <submittedName>
        <fullName evidence="2">DNA-binding protein</fullName>
    </submittedName>
</protein>
<sequence>MMRNQLVEKIEQRRKQLKISLENLAKLSQLGMRTVNRFFAGDDVKLSTVESITNILGLDFAGNEVVPFEQLQKNRAHQKAQFMASLVQSTSALEMQGLEKEVLEKMIAGFEQAFLSGEYKKRLWVA</sequence>
<dbReference type="CDD" id="cd00093">
    <property type="entry name" value="HTH_XRE"/>
    <property type="match status" value="1"/>
</dbReference>
<dbReference type="EMBL" id="CP017111">
    <property type="protein sequence ID" value="AOO64810.1"/>
    <property type="molecule type" value="Genomic_DNA"/>
</dbReference>
<evidence type="ECO:0000313" key="2">
    <source>
        <dbReference type="EMBL" id="AOO64810.1"/>
    </source>
</evidence>
<name>A0A1D7TIN5_9BACT</name>
<dbReference type="InterPro" id="IPR001387">
    <property type="entry name" value="Cro/C1-type_HTH"/>
</dbReference>
<dbReference type="Gene3D" id="1.10.260.40">
    <property type="entry name" value="lambda repressor-like DNA-binding domains"/>
    <property type="match status" value="1"/>
</dbReference>
<proteinExistence type="predicted"/>
<keyword evidence="2" id="KW-0238">DNA-binding</keyword>
<organism evidence="2 3">
    <name type="scientific">Sulfurospirillum halorespirans DSM 13726</name>
    <dbReference type="NCBI Taxonomy" id="1193502"/>
    <lineage>
        <taxon>Bacteria</taxon>
        <taxon>Pseudomonadati</taxon>
        <taxon>Campylobacterota</taxon>
        <taxon>Epsilonproteobacteria</taxon>
        <taxon>Campylobacterales</taxon>
        <taxon>Sulfurospirillaceae</taxon>
        <taxon>Sulfurospirillum</taxon>
    </lineage>
</organism>
<dbReference type="SMART" id="SM00530">
    <property type="entry name" value="HTH_XRE"/>
    <property type="match status" value="1"/>
</dbReference>
<dbReference type="PROSITE" id="PS50943">
    <property type="entry name" value="HTH_CROC1"/>
    <property type="match status" value="1"/>
</dbReference>
<evidence type="ECO:0000259" key="1">
    <source>
        <dbReference type="PROSITE" id="PS50943"/>
    </source>
</evidence>
<feature type="domain" description="HTH cro/C1-type" evidence="1">
    <location>
        <begin position="10"/>
        <end position="63"/>
    </location>
</feature>
<dbReference type="RefSeq" id="WP_069477658.1">
    <property type="nucleotide sequence ID" value="NZ_CP017111.1"/>
</dbReference>
<reference evidence="3" key="1">
    <citation type="submission" date="2016-08" db="EMBL/GenBank/DDBJ databases">
        <title>Complete genome sequence of the organohalide-respiring Epsilonproteobacterium Sulfurospirillum halorespirans.</title>
        <authorList>
            <person name="Goris T."/>
            <person name="Zimmermann J."/>
            <person name="Schenz B."/>
            <person name="Lemos M."/>
            <person name="Hackermueller J."/>
            <person name="Diekert G."/>
        </authorList>
    </citation>
    <scope>NUCLEOTIDE SEQUENCE [LARGE SCALE GENOMIC DNA]</scope>
    <source>
        <strain>DSM 13726</strain>
        <strain evidence="3">PCE-M2</strain>
    </source>
</reference>
<gene>
    <name evidence="2" type="ORF">SHALO_1030</name>
</gene>
<dbReference type="Pfam" id="PF01381">
    <property type="entry name" value="HTH_3"/>
    <property type="match status" value="1"/>
</dbReference>
<evidence type="ECO:0000313" key="3">
    <source>
        <dbReference type="Proteomes" id="UP000094609"/>
    </source>
</evidence>
<dbReference type="SUPFAM" id="SSF47413">
    <property type="entry name" value="lambda repressor-like DNA-binding domains"/>
    <property type="match status" value="1"/>
</dbReference>
<keyword evidence="3" id="KW-1185">Reference proteome</keyword>
<accession>A0A1D7TIN5</accession>
<dbReference type="PATRIC" id="fig|1193502.14.peg.1043"/>
<dbReference type="InterPro" id="IPR010982">
    <property type="entry name" value="Lambda_DNA-bd_dom_sf"/>
</dbReference>
<dbReference type="GO" id="GO:0003677">
    <property type="term" value="F:DNA binding"/>
    <property type="evidence" value="ECO:0007669"/>
    <property type="project" value="UniProtKB-KW"/>
</dbReference>
<dbReference type="KEGG" id="shal:SHALO_1030"/>